<name>A0A6V7WIN5_MELEN</name>
<comment type="caution">
    <text evidence="11">The sequence shown here is derived from an EMBL/GenBank/DDBJ whole genome shotgun (WGS) entry which is preliminary data.</text>
</comment>
<dbReference type="PANTHER" id="PTHR10682">
    <property type="entry name" value="POLY A POLYMERASE"/>
    <property type="match status" value="1"/>
</dbReference>
<keyword evidence="8" id="KW-0539">Nucleus</keyword>
<comment type="similarity">
    <text evidence="2">Belongs to the poly(A) polymerase family.</text>
</comment>
<evidence type="ECO:0000313" key="11">
    <source>
        <dbReference type="EMBL" id="CAD2186867.1"/>
    </source>
</evidence>
<dbReference type="GO" id="GO:0005634">
    <property type="term" value="C:nucleus"/>
    <property type="evidence" value="ECO:0007669"/>
    <property type="project" value="UniProtKB-SubCell"/>
</dbReference>
<protein>
    <recommendedName>
        <fullName evidence="3">polynucleotide adenylyltransferase</fullName>
        <ecNumber evidence="3">2.7.7.19</ecNumber>
    </recommendedName>
</protein>
<dbReference type="EC" id="2.7.7.19" evidence="3"/>
<comment type="catalytic activity">
    <reaction evidence="9">
        <text>RNA(n) + ATP = RNA(n)-3'-adenine ribonucleotide + diphosphate</text>
        <dbReference type="Rhea" id="RHEA:11332"/>
        <dbReference type="Rhea" id="RHEA-COMP:14527"/>
        <dbReference type="Rhea" id="RHEA-COMP:17347"/>
        <dbReference type="ChEBI" id="CHEBI:30616"/>
        <dbReference type="ChEBI" id="CHEBI:33019"/>
        <dbReference type="ChEBI" id="CHEBI:140395"/>
        <dbReference type="ChEBI" id="CHEBI:173115"/>
        <dbReference type="EC" id="2.7.7.19"/>
    </reaction>
</comment>
<keyword evidence="7" id="KW-0067">ATP-binding</keyword>
<evidence type="ECO:0000256" key="1">
    <source>
        <dbReference type="ARBA" id="ARBA00004123"/>
    </source>
</evidence>
<evidence type="ECO:0000256" key="9">
    <source>
        <dbReference type="ARBA" id="ARBA00048830"/>
    </source>
</evidence>
<accession>A0A6V7WIN5</accession>
<dbReference type="EMBL" id="CAJEWN010000609">
    <property type="protein sequence ID" value="CAD2186867.1"/>
    <property type="molecule type" value="Genomic_DNA"/>
</dbReference>
<dbReference type="GO" id="GO:0005524">
    <property type="term" value="F:ATP binding"/>
    <property type="evidence" value="ECO:0007669"/>
    <property type="project" value="UniProtKB-KW"/>
</dbReference>
<evidence type="ECO:0000313" key="12">
    <source>
        <dbReference type="Proteomes" id="UP000580250"/>
    </source>
</evidence>
<dbReference type="Gene3D" id="1.10.1410.10">
    <property type="match status" value="1"/>
</dbReference>
<evidence type="ECO:0000256" key="7">
    <source>
        <dbReference type="ARBA" id="ARBA00022840"/>
    </source>
</evidence>
<dbReference type="AlphaFoldDB" id="A0A6V7WIN5"/>
<comment type="subcellular location">
    <subcellularLocation>
        <location evidence="1">Nucleus</location>
    </subcellularLocation>
</comment>
<dbReference type="GO" id="GO:1990817">
    <property type="term" value="F:poly(A) RNA polymerase activity"/>
    <property type="evidence" value="ECO:0007669"/>
    <property type="project" value="UniProtKB-EC"/>
</dbReference>
<feature type="domain" description="Poly(A) polymerase central" evidence="10">
    <location>
        <begin position="1"/>
        <end position="99"/>
    </location>
</feature>
<dbReference type="Pfam" id="PF04928">
    <property type="entry name" value="PAP_central"/>
    <property type="match status" value="1"/>
</dbReference>
<keyword evidence="4" id="KW-0507">mRNA processing</keyword>
<dbReference type="SUPFAM" id="SSF81631">
    <property type="entry name" value="PAP/OAS1 substrate-binding domain"/>
    <property type="match status" value="1"/>
</dbReference>
<sequence>MIMKVLLLYPDTNFIELIERFFLTFSTWNWKTPIRIKTPKEIVNEKQKNQEEITVYSPTFSENSLTFKITKLNAKIIKNEFLNGFYEINELIQNNKQLNNFGEIIEGNKFISKYQNYIIIFCVTNSQINQEKFCNFVEKQIKSEIEEQIANIDEVDYCHFGLKTENCGLNLPKIDQFCTSWIVGIKLKSFSLNNSINFKEKYKLIRKNIFKNFILENKNGEILKEKKKLSIFDISGNILQKEFSKGFVLK</sequence>
<keyword evidence="5" id="KW-0808">Transferase</keyword>
<proteinExistence type="inferred from homology"/>
<keyword evidence="6" id="KW-0547">Nucleotide-binding</keyword>
<dbReference type="GO" id="GO:0006397">
    <property type="term" value="P:mRNA processing"/>
    <property type="evidence" value="ECO:0007669"/>
    <property type="project" value="UniProtKB-KW"/>
</dbReference>
<evidence type="ECO:0000259" key="10">
    <source>
        <dbReference type="Pfam" id="PF04928"/>
    </source>
</evidence>
<evidence type="ECO:0000256" key="6">
    <source>
        <dbReference type="ARBA" id="ARBA00022741"/>
    </source>
</evidence>
<organism evidence="11 12">
    <name type="scientific">Meloidogyne enterolobii</name>
    <name type="common">Root-knot nematode worm</name>
    <name type="synonym">Meloidogyne mayaguensis</name>
    <dbReference type="NCBI Taxonomy" id="390850"/>
    <lineage>
        <taxon>Eukaryota</taxon>
        <taxon>Metazoa</taxon>
        <taxon>Ecdysozoa</taxon>
        <taxon>Nematoda</taxon>
        <taxon>Chromadorea</taxon>
        <taxon>Rhabditida</taxon>
        <taxon>Tylenchina</taxon>
        <taxon>Tylenchomorpha</taxon>
        <taxon>Tylenchoidea</taxon>
        <taxon>Meloidogynidae</taxon>
        <taxon>Meloidogyninae</taxon>
        <taxon>Meloidogyne</taxon>
    </lineage>
</organism>
<evidence type="ECO:0000256" key="5">
    <source>
        <dbReference type="ARBA" id="ARBA00022679"/>
    </source>
</evidence>
<evidence type="ECO:0000256" key="4">
    <source>
        <dbReference type="ARBA" id="ARBA00022664"/>
    </source>
</evidence>
<dbReference type="InterPro" id="IPR007012">
    <property type="entry name" value="PolA_pol_cen_dom"/>
</dbReference>
<evidence type="ECO:0000256" key="2">
    <source>
        <dbReference type="ARBA" id="ARBA00010912"/>
    </source>
</evidence>
<evidence type="ECO:0000256" key="3">
    <source>
        <dbReference type="ARBA" id="ARBA00012388"/>
    </source>
</evidence>
<gene>
    <name evidence="11" type="ORF">MENT_LOCUS39404</name>
</gene>
<reference evidence="11 12" key="1">
    <citation type="submission" date="2020-08" db="EMBL/GenBank/DDBJ databases">
        <authorList>
            <person name="Koutsovoulos G."/>
            <person name="Danchin GJ E."/>
        </authorList>
    </citation>
    <scope>NUCLEOTIDE SEQUENCE [LARGE SCALE GENOMIC DNA]</scope>
</reference>
<evidence type="ECO:0000256" key="8">
    <source>
        <dbReference type="ARBA" id="ARBA00023242"/>
    </source>
</evidence>
<dbReference type="PANTHER" id="PTHR10682:SF10">
    <property type="entry name" value="POLYNUCLEOTIDE ADENYLYLTRANSFERASE"/>
    <property type="match status" value="1"/>
</dbReference>
<dbReference type="Proteomes" id="UP000580250">
    <property type="component" value="Unassembled WGS sequence"/>
</dbReference>
<dbReference type="Gene3D" id="3.30.70.590">
    <property type="entry name" value="Poly(A) polymerase predicted RNA binding domain"/>
    <property type="match status" value="1"/>
</dbReference>